<reference evidence="2 3" key="1">
    <citation type="submission" date="2020-02" db="EMBL/GenBank/DDBJ databases">
        <title>Acidophilic actinobacteria isolated from forest soil.</title>
        <authorList>
            <person name="Golinska P."/>
        </authorList>
    </citation>
    <scope>NUCLEOTIDE SEQUENCE [LARGE SCALE GENOMIC DNA]</scope>
    <source>
        <strain evidence="2 3">NL8</strain>
    </source>
</reference>
<dbReference type="Gene3D" id="3.40.710.10">
    <property type="entry name" value="DD-peptidase/beta-lactamase superfamily"/>
    <property type="match status" value="2"/>
</dbReference>
<accession>A0ABS5KSL4</accession>
<dbReference type="InterPro" id="IPR001466">
    <property type="entry name" value="Beta-lactam-related"/>
</dbReference>
<dbReference type="SUPFAM" id="SSF56601">
    <property type="entry name" value="beta-lactamase/transpeptidase-like"/>
    <property type="match status" value="1"/>
</dbReference>
<dbReference type="PANTHER" id="PTHR43283">
    <property type="entry name" value="BETA-LACTAMASE-RELATED"/>
    <property type="match status" value="1"/>
</dbReference>
<dbReference type="InterPro" id="IPR050789">
    <property type="entry name" value="Diverse_Enzym_Activities"/>
</dbReference>
<dbReference type="PANTHER" id="PTHR43283:SF3">
    <property type="entry name" value="BETA-LACTAMASE FAMILY PROTEIN (AFU_ORTHOLOGUE AFUA_5G07500)"/>
    <property type="match status" value="1"/>
</dbReference>
<feature type="domain" description="Beta-lactamase-related" evidence="1">
    <location>
        <begin position="160"/>
        <end position="299"/>
    </location>
</feature>
<name>A0ABS5KSL4_9ACTN</name>
<dbReference type="EMBL" id="JAAFYZ010000062">
    <property type="protein sequence ID" value="MBS2549037.1"/>
    <property type="molecule type" value="Genomic_DNA"/>
</dbReference>
<protein>
    <submittedName>
        <fullName evidence="2">Beta-lactamase family protein</fullName>
    </submittedName>
</protein>
<keyword evidence="3" id="KW-1185">Reference proteome</keyword>
<dbReference type="Proteomes" id="UP000730482">
    <property type="component" value="Unassembled WGS sequence"/>
</dbReference>
<sequence>MSRDGRRTIEKLGPLQADESSVFRIASLTKPLTAVATVRALAERGIALTTPAIELLPDLAADWRADRTITVEQLLSQVAGLRESIDGATVAALGQGPEVLQEAARLVVRAGNERVPGEAWSYYNGNYFLAGCILATLAAAGTNTDTDADAAPGTGTGAATGSRASTSYEQALEATLLSPWHLTRTGFDTPPAPVTGWDEQTPLPVETYPRGRRPSGGLWSCVADYLSFAEQLMADPALLAEIRRARTRPEDPMRYGLAWALGPSGQMYLNGRLDGYRTAVLLAPEHGYASVAFGNQTGLLPRIAKRLSESQQELTGDDLAVEIDAFAA</sequence>
<evidence type="ECO:0000259" key="1">
    <source>
        <dbReference type="Pfam" id="PF00144"/>
    </source>
</evidence>
<comment type="caution">
    <text evidence="2">The sequence shown here is derived from an EMBL/GenBank/DDBJ whole genome shotgun (WGS) entry which is preliminary data.</text>
</comment>
<dbReference type="InterPro" id="IPR012338">
    <property type="entry name" value="Beta-lactam/transpept-like"/>
</dbReference>
<proteinExistence type="predicted"/>
<feature type="domain" description="Beta-lactamase-related" evidence="1">
    <location>
        <begin position="8"/>
        <end position="138"/>
    </location>
</feature>
<organism evidence="2 3">
    <name type="scientific">Catenulispora pinistramenti</name>
    <dbReference type="NCBI Taxonomy" id="2705254"/>
    <lineage>
        <taxon>Bacteria</taxon>
        <taxon>Bacillati</taxon>
        <taxon>Actinomycetota</taxon>
        <taxon>Actinomycetes</taxon>
        <taxon>Catenulisporales</taxon>
        <taxon>Catenulisporaceae</taxon>
        <taxon>Catenulispora</taxon>
    </lineage>
</organism>
<evidence type="ECO:0000313" key="2">
    <source>
        <dbReference type="EMBL" id="MBS2549037.1"/>
    </source>
</evidence>
<dbReference type="Pfam" id="PF00144">
    <property type="entry name" value="Beta-lactamase"/>
    <property type="match status" value="2"/>
</dbReference>
<evidence type="ECO:0000313" key="3">
    <source>
        <dbReference type="Proteomes" id="UP000730482"/>
    </source>
</evidence>
<gene>
    <name evidence="2" type="ORF">KGQ19_19405</name>
</gene>